<dbReference type="SUPFAM" id="SSF51316">
    <property type="entry name" value="Mss4-like"/>
    <property type="match status" value="1"/>
</dbReference>
<dbReference type="Gene3D" id="2.170.150.20">
    <property type="entry name" value="Peptide methionine sulfoxide reductase"/>
    <property type="match status" value="1"/>
</dbReference>
<feature type="signal peptide" evidence="1">
    <location>
        <begin position="1"/>
        <end position="21"/>
    </location>
</feature>
<dbReference type="EMBL" id="JWZX01002449">
    <property type="protein sequence ID" value="KOO29203.1"/>
    <property type="molecule type" value="Genomic_DNA"/>
</dbReference>
<feature type="chain" id="PRO_5005602146" evidence="1">
    <location>
        <begin position="22"/>
        <end position="201"/>
    </location>
</feature>
<comment type="caution">
    <text evidence="2">The sequence shown here is derived from an EMBL/GenBank/DDBJ whole genome shotgun (WGS) entry which is preliminary data.</text>
</comment>
<dbReference type="Proteomes" id="UP000037460">
    <property type="component" value="Unassembled WGS sequence"/>
</dbReference>
<proteinExistence type="predicted"/>
<evidence type="ECO:0000256" key="1">
    <source>
        <dbReference type="SAM" id="SignalP"/>
    </source>
</evidence>
<keyword evidence="1" id="KW-0732">Signal</keyword>
<gene>
    <name evidence="2" type="ORF">Ctob_011129</name>
</gene>
<reference evidence="3" key="1">
    <citation type="journal article" date="2015" name="PLoS Genet.">
        <title>Genome Sequence and Transcriptome Analyses of Chrysochromulina tobin: Metabolic Tools for Enhanced Algal Fitness in the Prominent Order Prymnesiales (Haptophyceae).</title>
        <authorList>
            <person name="Hovde B.T."/>
            <person name="Deodato C.R."/>
            <person name="Hunsperger H.M."/>
            <person name="Ryken S.A."/>
            <person name="Yost W."/>
            <person name="Jha R.K."/>
            <person name="Patterson J."/>
            <person name="Monnat R.J. Jr."/>
            <person name="Barlow S.B."/>
            <person name="Starkenburg S.R."/>
            <person name="Cattolico R.A."/>
        </authorList>
    </citation>
    <scope>NUCLEOTIDE SEQUENCE</scope>
    <source>
        <strain evidence="3">CCMP291</strain>
    </source>
</reference>
<evidence type="ECO:0000313" key="2">
    <source>
        <dbReference type="EMBL" id="KOO29203.1"/>
    </source>
</evidence>
<name>A0A0M0JSN8_9EUKA</name>
<organism evidence="2 3">
    <name type="scientific">Chrysochromulina tobinii</name>
    <dbReference type="NCBI Taxonomy" id="1460289"/>
    <lineage>
        <taxon>Eukaryota</taxon>
        <taxon>Haptista</taxon>
        <taxon>Haptophyta</taxon>
        <taxon>Prymnesiophyceae</taxon>
        <taxon>Prymnesiales</taxon>
        <taxon>Chrysochromulinaceae</taxon>
        <taxon>Chrysochromulina</taxon>
    </lineage>
</organism>
<keyword evidence="3" id="KW-1185">Reference proteome</keyword>
<protein>
    <submittedName>
        <fullName evidence="2">Uncharacterized protein</fullName>
    </submittedName>
</protein>
<dbReference type="AlphaFoldDB" id="A0A0M0JSN8"/>
<dbReference type="InterPro" id="IPR011057">
    <property type="entry name" value="Mss4-like_sf"/>
</dbReference>
<accession>A0A0M0JSN8</accession>
<sequence length="201" mass="22055">MLCQVVVGFLSFVALPSVVKSARTPTPAMGLFDSLLGGASSKPFAGPVVMGTEEMMSPKAHGTSAVPVQKNLRWKCDEKVADNICNFNRHYAEYAGYWERASTFLQEESQTSGELVFYDSNTGKPLFYGPRGRTWDGFVSESRAHGWPSFRDAEVNWDYVRVLPNGECISVDGTHLGHNLPDGKGNRYCINLVSVAGRPAN</sequence>
<evidence type="ECO:0000313" key="3">
    <source>
        <dbReference type="Proteomes" id="UP000037460"/>
    </source>
</evidence>
<dbReference type="OrthoDB" id="44061at2759"/>